<dbReference type="InterPro" id="IPR013766">
    <property type="entry name" value="Thioredoxin_domain"/>
</dbReference>
<dbReference type="InterPro" id="IPR002048">
    <property type="entry name" value="EF_hand_dom"/>
</dbReference>
<feature type="signal peptide" evidence="2">
    <location>
        <begin position="1"/>
        <end position="19"/>
    </location>
</feature>
<dbReference type="AlphaFoldDB" id="A0A518DS07"/>
<dbReference type="GO" id="GO:0016209">
    <property type="term" value="F:antioxidant activity"/>
    <property type="evidence" value="ECO:0007669"/>
    <property type="project" value="InterPro"/>
</dbReference>
<dbReference type="Gene3D" id="2.60.120.310">
    <property type="entry name" value="Copper type II, ascorbate-dependent monooxygenase, N-terminal domain"/>
    <property type="match status" value="1"/>
</dbReference>
<keyword evidence="2" id="KW-0732">Signal</keyword>
<evidence type="ECO:0000313" key="4">
    <source>
        <dbReference type="EMBL" id="QDU94625.1"/>
    </source>
</evidence>
<dbReference type="InterPro" id="IPR011992">
    <property type="entry name" value="EF-hand-dom_pair"/>
</dbReference>
<organism evidence="4 5">
    <name type="scientific">Lignipirellula cremea</name>
    <dbReference type="NCBI Taxonomy" id="2528010"/>
    <lineage>
        <taxon>Bacteria</taxon>
        <taxon>Pseudomonadati</taxon>
        <taxon>Planctomycetota</taxon>
        <taxon>Planctomycetia</taxon>
        <taxon>Pirellulales</taxon>
        <taxon>Pirellulaceae</taxon>
        <taxon>Lignipirellula</taxon>
    </lineage>
</organism>
<evidence type="ECO:0000256" key="1">
    <source>
        <dbReference type="ARBA" id="ARBA00023157"/>
    </source>
</evidence>
<dbReference type="Pfam" id="PF00578">
    <property type="entry name" value="AhpC-TSA"/>
    <property type="match status" value="1"/>
</dbReference>
<dbReference type="GO" id="GO:0016715">
    <property type="term" value="F:oxidoreductase activity, acting on paired donors, with incorporation or reduction of molecular oxygen, reduced ascorbate as one donor, and incorporation of one atom of oxygen"/>
    <property type="evidence" value="ECO:0007669"/>
    <property type="project" value="InterPro"/>
</dbReference>
<dbReference type="Pfam" id="PF13202">
    <property type="entry name" value="EF-hand_5"/>
    <property type="match status" value="2"/>
</dbReference>
<accession>A0A518DS07</accession>
<name>A0A518DS07_9BACT</name>
<keyword evidence="1" id="KW-1015">Disulfide bond</keyword>
<dbReference type="GO" id="GO:0005509">
    <property type="term" value="F:calcium ion binding"/>
    <property type="evidence" value="ECO:0007669"/>
    <property type="project" value="InterPro"/>
</dbReference>
<dbReference type="InterPro" id="IPR036249">
    <property type="entry name" value="Thioredoxin-like_sf"/>
</dbReference>
<dbReference type="SUPFAM" id="SSF49742">
    <property type="entry name" value="PHM/PNGase F"/>
    <property type="match status" value="2"/>
</dbReference>
<dbReference type="InterPro" id="IPR036939">
    <property type="entry name" value="Cu2_ascorb_mOase_N_sf"/>
</dbReference>
<dbReference type="InterPro" id="IPR018247">
    <property type="entry name" value="EF_Hand_1_Ca_BS"/>
</dbReference>
<dbReference type="KEGG" id="lcre:Pla8534_24180"/>
<dbReference type="Gene3D" id="2.60.120.230">
    <property type="match status" value="1"/>
</dbReference>
<dbReference type="InterPro" id="IPR014784">
    <property type="entry name" value="Cu2_ascorb_mOase-like_C"/>
</dbReference>
<evidence type="ECO:0000259" key="3">
    <source>
        <dbReference type="PROSITE" id="PS51352"/>
    </source>
</evidence>
<evidence type="ECO:0000256" key="2">
    <source>
        <dbReference type="SAM" id="SignalP"/>
    </source>
</evidence>
<dbReference type="InterPro" id="IPR008977">
    <property type="entry name" value="PHM/PNGase_F_dom_sf"/>
</dbReference>
<dbReference type="SUPFAM" id="SSF52833">
    <property type="entry name" value="Thioredoxin-like"/>
    <property type="match status" value="1"/>
</dbReference>
<dbReference type="GO" id="GO:0005507">
    <property type="term" value="F:copper ion binding"/>
    <property type="evidence" value="ECO:0007669"/>
    <property type="project" value="InterPro"/>
</dbReference>
<dbReference type="Pfam" id="PF03712">
    <property type="entry name" value="Cu2_monoox_C"/>
    <property type="match status" value="1"/>
</dbReference>
<dbReference type="EMBL" id="CP036433">
    <property type="protein sequence ID" value="QDU94625.1"/>
    <property type="molecule type" value="Genomic_DNA"/>
</dbReference>
<gene>
    <name evidence="4" type="primary">resA_1</name>
    <name evidence="4" type="ORF">Pla8534_24180</name>
</gene>
<protein>
    <submittedName>
        <fullName evidence="4">Thiol-disulfide oxidoreductase ResA</fullName>
    </submittedName>
</protein>
<reference evidence="4 5" key="1">
    <citation type="submission" date="2019-02" db="EMBL/GenBank/DDBJ databases">
        <title>Deep-cultivation of Planctomycetes and their phenomic and genomic characterization uncovers novel biology.</title>
        <authorList>
            <person name="Wiegand S."/>
            <person name="Jogler M."/>
            <person name="Boedeker C."/>
            <person name="Pinto D."/>
            <person name="Vollmers J."/>
            <person name="Rivas-Marin E."/>
            <person name="Kohn T."/>
            <person name="Peeters S.H."/>
            <person name="Heuer A."/>
            <person name="Rast P."/>
            <person name="Oberbeckmann S."/>
            <person name="Bunk B."/>
            <person name="Jeske O."/>
            <person name="Meyerdierks A."/>
            <person name="Storesund J.E."/>
            <person name="Kallscheuer N."/>
            <person name="Luecker S."/>
            <person name="Lage O.M."/>
            <person name="Pohl T."/>
            <person name="Merkel B.J."/>
            <person name="Hornburger P."/>
            <person name="Mueller R.-W."/>
            <person name="Bruemmer F."/>
            <person name="Labrenz M."/>
            <person name="Spormann A.M."/>
            <person name="Op den Camp H."/>
            <person name="Overmann J."/>
            <person name="Amann R."/>
            <person name="Jetten M.S.M."/>
            <person name="Mascher T."/>
            <person name="Medema M.H."/>
            <person name="Devos D.P."/>
            <person name="Kaster A.-K."/>
            <person name="Ovreas L."/>
            <person name="Rohde M."/>
            <person name="Galperin M.Y."/>
            <person name="Jogler C."/>
        </authorList>
    </citation>
    <scope>NUCLEOTIDE SEQUENCE [LARGE SCALE GENOMIC DNA]</scope>
    <source>
        <strain evidence="4 5">Pla85_3_4</strain>
    </source>
</reference>
<feature type="domain" description="Thioredoxin" evidence="3">
    <location>
        <begin position="26"/>
        <end position="178"/>
    </location>
</feature>
<dbReference type="InterPro" id="IPR000866">
    <property type="entry name" value="AhpC/TSA"/>
</dbReference>
<proteinExistence type="predicted"/>
<dbReference type="PROSITE" id="PS00018">
    <property type="entry name" value="EF_HAND_1"/>
    <property type="match status" value="2"/>
</dbReference>
<dbReference type="PANTHER" id="PTHR43640:SF1">
    <property type="entry name" value="THIOREDOXIN-DEPENDENT PEROXIREDOXIN"/>
    <property type="match status" value="1"/>
</dbReference>
<dbReference type="Proteomes" id="UP000317648">
    <property type="component" value="Chromosome"/>
</dbReference>
<dbReference type="CDD" id="cd02969">
    <property type="entry name" value="PRX_like1"/>
    <property type="match status" value="1"/>
</dbReference>
<dbReference type="SUPFAM" id="SSF47473">
    <property type="entry name" value="EF-hand"/>
    <property type="match status" value="1"/>
</dbReference>
<sequence precursor="true">MKFFVAWMMVLALATVGNASEEPEESPVGRTIDNFELQDYRGKAVKLDDFRDSKAVVVIFLGTECPLAKLYAPRLCALAAEYESQGVAFLGINANVQDSITEVGAYARIHEIKFPLLKDSGNRVADAMGAIRTPEAFLLDGQRRVRYWGRIDDQYGVGYARDNPQRQDLKEAIDQLLAGKPITLPEAEATGCHIGRIRQPDPNAKVTYSQQISRLLQKRCVECHRPGEIAPFALTDYEEVVGWAETIAETVEENRMPPWHASPKHGDFINDRRLSKEEKQLIYDWVAAGAPQGDPTQLPEPLEYTTGWQLPREPDYVVAMRPAPYSVPAEGKIRYQYFTVNPGFTEDKWVTAAEVAPGNRAVVHHILVFVKTPSTRLSEEGGFLAAYVPGLREKPYLPGMAKKIPAGAQLYFQVHYTPIGSPQQDLSKIALVFCKPEEVEYEVKTASVSTRNILIPPEDGNYVAEATSGSLGEDALLLSYMPHMHLRGKSFRYETRPREGDSQILLDVPEYDFNWQTSYRLREPMTLQAGTQIYCQASYDNSKRNLSNPDPQATVRWGAQTDDEMLFGYFDYAIKVPGPETNKATPEMLRYARSIIMQLDRNRDGRVSRKEVPRQHMSTFERLDVNRDNQLTLEEMLTP</sequence>
<dbReference type="InterPro" id="IPR024548">
    <property type="entry name" value="Cu2_monoox_C"/>
</dbReference>
<dbReference type="PROSITE" id="PS51352">
    <property type="entry name" value="THIOREDOXIN_2"/>
    <property type="match status" value="1"/>
</dbReference>
<evidence type="ECO:0000313" key="5">
    <source>
        <dbReference type="Proteomes" id="UP000317648"/>
    </source>
</evidence>
<dbReference type="Gene3D" id="3.40.30.10">
    <property type="entry name" value="Glutaredoxin"/>
    <property type="match status" value="1"/>
</dbReference>
<keyword evidence="5" id="KW-1185">Reference proteome</keyword>
<dbReference type="PANTHER" id="PTHR43640">
    <property type="entry name" value="OS07G0260300 PROTEIN"/>
    <property type="match status" value="1"/>
</dbReference>
<dbReference type="InterPro" id="IPR047262">
    <property type="entry name" value="PRX-like1"/>
</dbReference>
<feature type="chain" id="PRO_5021714106" evidence="2">
    <location>
        <begin position="20"/>
        <end position="639"/>
    </location>
</feature>
<dbReference type="RefSeq" id="WP_197443208.1">
    <property type="nucleotide sequence ID" value="NZ_CP036433.1"/>
</dbReference>